<organism evidence="2 3">
    <name type="scientific">Mycena rosella</name>
    <name type="common">Pink bonnet</name>
    <name type="synonym">Agaricus rosellus</name>
    <dbReference type="NCBI Taxonomy" id="1033263"/>
    <lineage>
        <taxon>Eukaryota</taxon>
        <taxon>Fungi</taxon>
        <taxon>Dikarya</taxon>
        <taxon>Basidiomycota</taxon>
        <taxon>Agaricomycotina</taxon>
        <taxon>Agaricomycetes</taxon>
        <taxon>Agaricomycetidae</taxon>
        <taxon>Agaricales</taxon>
        <taxon>Marasmiineae</taxon>
        <taxon>Mycenaceae</taxon>
        <taxon>Mycena</taxon>
    </lineage>
</organism>
<comment type="caution">
    <text evidence="2">The sequence shown here is derived from an EMBL/GenBank/DDBJ whole genome shotgun (WGS) entry which is preliminary data.</text>
</comment>
<evidence type="ECO:0000256" key="1">
    <source>
        <dbReference type="SAM" id="MobiDB-lite"/>
    </source>
</evidence>
<proteinExistence type="predicted"/>
<feature type="region of interest" description="Disordered" evidence="1">
    <location>
        <begin position="1"/>
        <end position="32"/>
    </location>
</feature>
<feature type="compositionally biased region" description="Basic and acidic residues" evidence="1">
    <location>
        <begin position="1"/>
        <end position="11"/>
    </location>
</feature>
<name>A0AAD7H3D9_MYCRO</name>
<protein>
    <submittedName>
        <fullName evidence="2">Uncharacterized protein</fullName>
    </submittedName>
</protein>
<feature type="compositionally biased region" description="Pro residues" evidence="1">
    <location>
        <begin position="162"/>
        <end position="172"/>
    </location>
</feature>
<feature type="region of interest" description="Disordered" evidence="1">
    <location>
        <begin position="145"/>
        <end position="172"/>
    </location>
</feature>
<accession>A0AAD7H3D9</accession>
<dbReference type="EMBL" id="JARKIE010000001">
    <property type="protein sequence ID" value="KAJ7710863.1"/>
    <property type="molecule type" value="Genomic_DNA"/>
</dbReference>
<evidence type="ECO:0000313" key="2">
    <source>
        <dbReference type="EMBL" id="KAJ7710863.1"/>
    </source>
</evidence>
<keyword evidence="3" id="KW-1185">Reference proteome</keyword>
<sequence length="269" mass="29628">MDKPQVVDKRLVHGTGPAMGSIPNPDPNTTPFSRSLAVLGLDPLPPKNAPEPSPWMPRRRRAQYPRLDLEYTSGVIMAARRIEAVLPTPLQHTLPLQPKRGWTDGSQAWRAYTYSYTHAPRTPADILDPGRAAYTTCVSFAERSAKAQKNKKKETPATQPVDPTPHPPPPPLSFCRTRETQFCCGIPSSLGHPPSPAVTADPPLPFVSSRIPVRRRPACSSAFPMAPDDLEDAASDAEEAAYVRELAENALVPFHVQAHRKRLELQTYP</sequence>
<evidence type="ECO:0000313" key="3">
    <source>
        <dbReference type="Proteomes" id="UP001221757"/>
    </source>
</evidence>
<dbReference type="AlphaFoldDB" id="A0AAD7H3D9"/>
<reference evidence="2" key="1">
    <citation type="submission" date="2023-03" db="EMBL/GenBank/DDBJ databases">
        <title>Massive genome expansion in bonnet fungi (Mycena s.s.) driven by repeated elements and novel gene families across ecological guilds.</title>
        <authorList>
            <consortium name="Lawrence Berkeley National Laboratory"/>
            <person name="Harder C.B."/>
            <person name="Miyauchi S."/>
            <person name="Viragh M."/>
            <person name="Kuo A."/>
            <person name="Thoen E."/>
            <person name="Andreopoulos B."/>
            <person name="Lu D."/>
            <person name="Skrede I."/>
            <person name="Drula E."/>
            <person name="Henrissat B."/>
            <person name="Morin E."/>
            <person name="Kohler A."/>
            <person name="Barry K."/>
            <person name="LaButti K."/>
            <person name="Morin E."/>
            <person name="Salamov A."/>
            <person name="Lipzen A."/>
            <person name="Mereny Z."/>
            <person name="Hegedus B."/>
            <person name="Baldrian P."/>
            <person name="Stursova M."/>
            <person name="Weitz H."/>
            <person name="Taylor A."/>
            <person name="Grigoriev I.V."/>
            <person name="Nagy L.G."/>
            <person name="Martin F."/>
            <person name="Kauserud H."/>
        </authorList>
    </citation>
    <scope>NUCLEOTIDE SEQUENCE</scope>
    <source>
        <strain evidence="2">CBHHK067</strain>
    </source>
</reference>
<gene>
    <name evidence="2" type="ORF">B0H17DRAFT_1123954</name>
</gene>
<dbReference type="Proteomes" id="UP001221757">
    <property type="component" value="Unassembled WGS sequence"/>
</dbReference>